<protein>
    <submittedName>
        <fullName evidence="3">Uncharacterized protein</fullName>
    </submittedName>
</protein>
<evidence type="ECO:0000313" key="3">
    <source>
        <dbReference type="EMBL" id="CUS07724.1"/>
    </source>
</evidence>
<feature type="compositionally biased region" description="Low complexity" evidence="1">
    <location>
        <begin position="27"/>
        <end position="41"/>
    </location>
</feature>
<reference evidence="3" key="1">
    <citation type="submission" date="2015-10" db="EMBL/GenBank/DDBJ databases">
        <authorList>
            <person name="Regsiter A."/>
            <person name="william w."/>
        </authorList>
    </citation>
    <scope>NUCLEOTIDE SEQUENCE</scope>
    <source>
        <strain evidence="3">Montdore</strain>
    </source>
</reference>
<gene>
    <name evidence="3" type="ORF">GSTUAT00008184001</name>
</gene>
<feature type="transmembrane region" description="Helical" evidence="2">
    <location>
        <begin position="931"/>
        <end position="951"/>
    </location>
</feature>
<dbReference type="Proteomes" id="UP001412239">
    <property type="component" value="Unassembled WGS sequence"/>
</dbReference>
<evidence type="ECO:0000256" key="2">
    <source>
        <dbReference type="SAM" id="Phobius"/>
    </source>
</evidence>
<keyword evidence="2" id="KW-1133">Transmembrane helix</keyword>
<evidence type="ECO:0000256" key="1">
    <source>
        <dbReference type="SAM" id="MobiDB-lite"/>
    </source>
</evidence>
<feature type="region of interest" description="Disordered" evidence="1">
    <location>
        <begin position="520"/>
        <end position="633"/>
    </location>
</feature>
<dbReference type="AlphaFoldDB" id="A0A292PKS2"/>
<feature type="compositionally biased region" description="Polar residues" evidence="1">
    <location>
        <begin position="162"/>
        <end position="177"/>
    </location>
</feature>
<keyword evidence="4" id="KW-1185">Reference proteome</keyword>
<feature type="compositionally biased region" description="Basic and acidic residues" evidence="1">
    <location>
        <begin position="283"/>
        <end position="294"/>
    </location>
</feature>
<feature type="compositionally biased region" description="Basic and acidic residues" evidence="1">
    <location>
        <begin position="374"/>
        <end position="383"/>
    </location>
</feature>
<feature type="compositionally biased region" description="Gly residues" evidence="1">
    <location>
        <begin position="595"/>
        <end position="604"/>
    </location>
</feature>
<feature type="region of interest" description="Disordered" evidence="1">
    <location>
        <begin position="442"/>
        <end position="494"/>
    </location>
</feature>
<feature type="transmembrane region" description="Helical" evidence="2">
    <location>
        <begin position="973"/>
        <end position="996"/>
    </location>
</feature>
<accession>A0A292PKS2</accession>
<name>A0A292PKS2_9PEZI</name>
<feature type="region of interest" description="Disordered" evidence="1">
    <location>
        <begin position="1"/>
        <end position="201"/>
    </location>
</feature>
<feature type="compositionally biased region" description="Polar residues" evidence="1">
    <location>
        <begin position="60"/>
        <end position="75"/>
    </location>
</feature>
<feature type="compositionally biased region" description="Basic and acidic residues" evidence="1">
    <location>
        <begin position="537"/>
        <end position="547"/>
    </location>
</feature>
<feature type="compositionally biased region" description="Polar residues" evidence="1">
    <location>
        <begin position="469"/>
        <end position="489"/>
    </location>
</feature>
<dbReference type="EMBL" id="LN891180">
    <property type="protein sequence ID" value="CUS07724.1"/>
    <property type="molecule type" value="Genomic_DNA"/>
</dbReference>
<feature type="compositionally biased region" description="Low complexity" evidence="1">
    <location>
        <begin position="360"/>
        <end position="373"/>
    </location>
</feature>
<feature type="compositionally biased region" description="Low complexity" evidence="1">
    <location>
        <begin position="184"/>
        <end position="196"/>
    </location>
</feature>
<feature type="compositionally biased region" description="Polar residues" evidence="1">
    <location>
        <begin position="350"/>
        <end position="359"/>
    </location>
</feature>
<sequence length="998" mass="106296">MAASSPRPQLLASVPSTESSPPPSPVPLDASASTRQSSSAQFNPHHRHQFLPLPSHQPLAASTSDHPTIPTTLPGQSARPRLPGRQETPPSPPNSVLLDQSPTSPSQPTPAEPIAEYPSSHQSITGTGAEGSGVAGHQTPPPSLKDRLARAFKGHKRGESDVSMSTNFNPRDGASTSNHRHNNSGSTAVTSTTATAQNIGDNNPILQTYKAKTDLGFSPTKPDFYSRQWASPIRPNSQNHYTYGHGGTKRRVMNGGEVRVEILPHPSVIVERSAHEEEEEEEKPSLFEEYKEQGSGDAQKSHGVNHVRYAQHEDVYNIETPNPPRHGGPRSQSDLDNYLPPLNHSPATMGDSSPRSRTASSLETDLSGDSDSSGDSRERRFVEESTASFGFENFHMGSEGENYFAGLPSPNPDSDSARTGLYGSSGMASSGVLASVSQGDLGTQARSNSSLGAYTASKSSSGAVGRPGLSSSHLLALQRGTQVPSSGSSPMEGALAKELKRLSKISAGSGVSGVAIVVTSDEATSGSSEDSNDDADDQRWTREEKGKGRAPRSVDSGNGGMAEPGGSDARLGNRGEHYRSGSGISRVSGWSLGDQSGGTGSGSDGGDDDSRELLGAVDRTKKRKLRSQVPPKGVLVHEGDERYDFVYRMRRTPDETPILVPQYTFSSESSFPNRNALTLPIPAKISSPNLRGADHIPLATRYGSSPITKPEGAVVRSPDLDDSYYGGMIPGDRADESPARSARYSGSHGSITQSMSDNQMGELVHPAHRQASRASQRGGKNRGVVSMGSLEGITGIGLRPMPSPGLSGGRFVGSSLADTSDMGHPLEDATAKSGINPKRVRMSANLDEIAPAPEHRFEREPEVQKKRKSYRLPALGSRPMRPKSLRRSMTPHLYAPRPLGDSWKDLADIESLPDNEQTLEYREREKRAGRLLLGFCMLFPPLLLVVAWGGFDVTVESWTSGRVKGVGRVEKRIAAWVGGAFAVCVVAGIIAGAVVISI</sequence>
<feature type="region of interest" description="Disordered" evidence="1">
    <location>
        <begin position="729"/>
        <end position="755"/>
    </location>
</feature>
<evidence type="ECO:0000313" key="4">
    <source>
        <dbReference type="Proteomes" id="UP001412239"/>
    </source>
</evidence>
<keyword evidence="2" id="KW-0812">Transmembrane</keyword>
<feature type="region of interest" description="Disordered" evidence="1">
    <location>
        <begin position="269"/>
        <end position="424"/>
    </location>
</feature>
<feature type="compositionally biased region" description="Polar residues" evidence="1">
    <location>
        <begin position="442"/>
        <end position="462"/>
    </location>
</feature>
<organism evidence="3 4">
    <name type="scientific">Tuber aestivum</name>
    <name type="common">summer truffle</name>
    <dbReference type="NCBI Taxonomy" id="59557"/>
    <lineage>
        <taxon>Eukaryota</taxon>
        <taxon>Fungi</taxon>
        <taxon>Dikarya</taxon>
        <taxon>Ascomycota</taxon>
        <taxon>Pezizomycotina</taxon>
        <taxon>Pezizomycetes</taxon>
        <taxon>Pezizales</taxon>
        <taxon>Tuberaceae</taxon>
        <taxon>Tuber</taxon>
    </lineage>
</organism>
<keyword evidence="2" id="KW-0472">Membrane</keyword>
<proteinExistence type="predicted"/>